<name>A0ABT0A3I7_9GAMM</name>
<accession>A0ABT0A3I7</accession>
<keyword evidence="2" id="KW-0472">Membrane</keyword>
<keyword evidence="2" id="KW-0812">Transmembrane</keyword>
<dbReference type="PANTHER" id="PTHR40940">
    <property type="entry name" value="PROTEIN BATD-RELATED"/>
    <property type="match status" value="1"/>
</dbReference>
<keyword evidence="5" id="KW-1185">Reference proteome</keyword>
<feature type="signal peptide" evidence="3">
    <location>
        <begin position="1"/>
        <end position="25"/>
    </location>
</feature>
<feature type="region of interest" description="Disordered" evidence="1">
    <location>
        <begin position="533"/>
        <end position="554"/>
    </location>
</feature>
<keyword evidence="2" id="KW-1133">Transmembrane helix</keyword>
<organism evidence="4 5">
    <name type="scientific">Cognatiluteimonas sedimenti</name>
    <dbReference type="NCBI Taxonomy" id="2927791"/>
    <lineage>
        <taxon>Bacteria</taxon>
        <taxon>Pseudomonadati</taxon>
        <taxon>Pseudomonadota</taxon>
        <taxon>Gammaproteobacteria</taxon>
        <taxon>Lysobacterales</taxon>
        <taxon>Lysobacteraceae</taxon>
        <taxon>Cognatiluteimonas</taxon>
    </lineage>
</organism>
<dbReference type="InterPro" id="IPR025738">
    <property type="entry name" value="BatD"/>
</dbReference>
<evidence type="ECO:0000256" key="2">
    <source>
        <dbReference type="SAM" id="Phobius"/>
    </source>
</evidence>
<comment type="caution">
    <text evidence="4">The sequence shown here is derived from an EMBL/GenBank/DDBJ whole genome shotgun (WGS) entry which is preliminary data.</text>
</comment>
<dbReference type="Pfam" id="PF13584">
    <property type="entry name" value="BatD"/>
    <property type="match status" value="1"/>
</dbReference>
<proteinExistence type="predicted"/>
<reference evidence="4 5" key="1">
    <citation type="submission" date="2022-03" db="EMBL/GenBank/DDBJ databases">
        <title>Luteimonas soily sp. nov., a novel bacterium isolated from the soil.</title>
        <authorList>
            <person name="Zhang X."/>
        </authorList>
    </citation>
    <scope>NUCLEOTIDE SEQUENCE [LARGE SCALE GENOMIC DNA]</scope>
    <source>
        <strain evidence="4 5">50</strain>
    </source>
</reference>
<feature type="chain" id="PRO_5046387876" evidence="3">
    <location>
        <begin position="26"/>
        <end position="554"/>
    </location>
</feature>
<keyword evidence="3" id="KW-0732">Signal</keyword>
<dbReference type="Proteomes" id="UP001165423">
    <property type="component" value="Unassembled WGS sequence"/>
</dbReference>
<evidence type="ECO:0000256" key="3">
    <source>
        <dbReference type="SAM" id="SignalP"/>
    </source>
</evidence>
<evidence type="ECO:0000313" key="5">
    <source>
        <dbReference type="Proteomes" id="UP001165423"/>
    </source>
</evidence>
<protein>
    <submittedName>
        <fullName evidence="4">BatD family protein</fullName>
    </submittedName>
</protein>
<dbReference type="EMBL" id="JALGCL010000001">
    <property type="protein sequence ID" value="MCJ0825532.1"/>
    <property type="molecule type" value="Genomic_DNA"/>
</dbReference>
<gene>
    <name evidence="4" type="ORF">MQC88_06095</name>
</gene>
<evidence type="ECO:0000313" key="4">
    <source>
        <dbReference type="EMBL" id="MCJ0825532.1"/>
    </source>
</evidence>
<sequence length="554" mass="58839">MPRPTLALAMMLLSTLSLLAPPAQAQQLRAWLDRDRIALGETATLNIEIDRADADAPDYSPLLGEFRLSGNTSSRSFQSINGRSRVRTLFAIALQPRREGVIGIPALLVAGQRTQPLTLTVTPPAATPARAGGMVFIESEADAQQPYVQQAVGYTVRLYSATPLVSGQLDQAEPDGASLQRIGDDVQYSRDISGRQYNVVERHYLLIPERSGTLAIPGAQFRGRGAGGFFDDLFGDGQRELQASGAPRVLDVRAIPAAAAQPWLPLRALSLRWVATPRQARAGEAMGVTVELEADGATAAQLPELQLPPIAGAQVFADPPQSDESFVDGRPRVKLVRRFSIVPSRAGALHVAGPELPWWDVRAGGARTASLPGLDVRVAPGAAATSTDPAPAAATARGDDRGWMRVPGVQGEVRPWAFATVVFALLWLITFMWGVHRHPQAPPAAVAGNTPGTTPGAPSAMPLARALDKGDLGDVADALVALAVPPVAGLEALKPRLSDALQRDAIDALQRARWGDGDGAAARAVLRSAFKRGPRWREPATSQASPLPPLYPQR</sequence>
<evidence type="ECO:0000256" key="1">
    <source>
        <dbReference type="SAM" id="MobiDB-lite"/>
    </source>
</evidence>
<dbReference type="PANTHER" id="PTHR40940:SF1">
    <property type="entry name" value="PROTEIN BATD"/>
    <property type="match status" value="1"/>
</dbReference>
<feature type="transmembrane region" description="Helical" evidence="2">
    <location>
        <begin position="416"/>
        <end position="435"/>
    </location>
</feature>
<dbReference type="RefSeq" id="WP_243319960.1">
    <property type="nucleotide sequence ID" value="NZ_JALGCL010000001.1"/>
</dbReference>